<dbReference type="EMBL" id="JARKIE010000407">
    <property type="protein sequence ID" value="KAJ7643227.1"/>
    <property type="molecule type" value="Genomic_DNA"/>
</dbReference>
<gene>
    <name evidence="3" type="ORF">B0H17DRAFT_1104512</name>
</gene>
<evidence type="ECO:0000256" key="2">
    <source>
        <dbReference type="ARBA" id="ARBA00008837"/>
    </source>
</evidence>
<evidence type="ECO:0000256" key="1">
    <source>
        <dbReference type="ARBA" id="ARBA00005043"/>
    </source>
</evidence>
<dbReference type="CDD" id="cd19495">
    <property type="entry name" value="Elp6"/>
    <property type="match status" value="1"/>
</dbReference>
<comment type="caution">
    <text evidence="3">The sequence shown here is derived from an EMBL/GenBank/DDBJ whole genome shotgun (WGS) entry which is preliminary data.</text>
</comment>
<dbReference type="InterPro" id="IPR027417">
    <property type="entry name" value="P-loop_NTPase"/>
</dbReference>
<dbReference type="PANTHER" id="PTHR16184:SF6">
    <property type="entry name" value="ELONGATOR COMPLEX PROTEIN 6"/>
    <property type="match status" value="1"/>
</dbReference>
<sequence>MFSPFELPSGILLLVTDQLSSPADFVLHRALAEQLKSPKSTSESKHAIVLSVSEHLARWKAIAAKSNVHLDQHASFLFLDVLGLARAGEPATLRPVLDAVVAALKPDKDTLVILDDLAALEWLGIASVLDLTRFVRALHAACRARNATLLIRHHVLAPEPDDALRALREQCTFHMEVLPLASGRSGAVSGQVALHAGPGVSRGSVRLLPRSAALQYKLTEGGAVFFERGTGAGVL</sequence>
<accession>A0AAD7C9R0</accession>
<dbReference type="PANTHER" id="PTHR16184">
    <property type="entry name" value="ELONGATOR COMPLEX PROTEIN 6"/>
    <property type="match status" value="1"/>
</dbReference>
<name>A0AAD7C9R0_MYCRO</name>
<dbReference type="Gene3D" id="3.40.50.300">
    <property type="entry name" value="P-loop containing nucleotide triphosphate hydrolases"/>
    <property type="match status" value="1"/>
</dbReference>
<dbReference type="Proteomes" id="UP001221757">
    <property type="component" value="Unassembled WGS sequence"/>
</dbReference>
<dbReference type="GO" id="GO:0033588">
    <property type="term" value="C:elongator holoenzyme complex"/>
    <property type="evidence" value="ECO:0007669"/>
    <property type="project" value="InterPro"/>
</dbReference>
<keyword evidence="4" id="KW-1185">Reference proteome</keyword>
<organism evidence="3 4">
    <name type="scientific">Mycena rosella</name>
    <name type="common">Pink bonnet</name>
    <name type="synonym">Agaricus rosellus</name>
    <dbReference type="NCBI Taxonomy" id="1033263"/>
    <lineage>
        <taxon>Eukaryota</taxon>
        <taxon>Fungi</taxon>
        <taxon>Dikarya</taxon>
        <taxon>Basidiomycota</taxon>
        <taxon>Agaricomycotina</taxon>
        <taxon>Agaricomycetes</taxon>
        <taxon>Agaricomycetidae</taxon>
        <taxon>Agaricales</taxon>
        <taxon>Marasmiineae</taxon>
        <taxon>Mycenaceae</taxon>
        <taxon>Mycena</taxon>
    </lineage>
</organism>
<comment type="similarity">
    <text evidence="2">Belongs to the ELP6 family.</text>
</comment>
<reference evidence="3" key="1">
    <citation type="submission" date="2023-03" db="EMBL/GenBank/DDBJ databases">
        <title>Massive genome expansion in bonnet fungi (Mycena s.s.) driven by repeated elements and novel gene families across ecological guilds.</title>
        <authorList>
            <consortium name="Lawrence Berkeley National Laboratory"/>
            <person name="Harder C.B."/>
            <person name="Miyauchi S."/>
            <person name="Viragh M."/>
            <person name="Kuo A."/>
            <person name="Thoen E."/>
            <person name="Andreopoulos B."/>
            <person name="Lu D."/>
            <person name="Skrede I."/>
            <person name="Drula E."/>
            <person name="Henrissat B."/>
            <person name="Morin E."/>
            <person name="Kohler A."/>
            <person name="Barry K."/>
            <person name="LaButti K."/>
            <person name="Morin E."/>
            <person name="Salamov A."/>
            <person name="Lipzen A."/>
            <person name="Mereny Z."/>
            <person name="Hegedus B."/>
            <person name="Baldrian P."/>
            <person name="Stursova M."/>
            <person name="Weitz H."/>
            <person name="Taylor A."/>
            <person name="Grigoriev I.V."/>
            <person name="Nagy L.G."/>
            <person name="Martin F."/>
            <person name="Kauserud H."/>
        </authorList>
    </citation>
    <scope>NUCLEOTIDE SEQUENCE</scope>
    <source>
        <strain evidence="3">CBHHK067</strain>
    </source>
</reference>
<comment type="pathway">
    <text evidence="1">tRNA modification; 5-methoxycarbonylmethyl-2-thiouridine-tRNA biosynthesis.</text>
</comment>
<dbReference type="AlphaFoldDB" id="A0AAD7C9R0"/>
<protein>
    <recommendedName>
        <fullName evidence="5">Elongator complex protein 5</fullName>
    </recommendedName>
</protein>
<dbReference type="InterPro" id="IPR018627">
    <property type="entry name" value="ELP6"/>
</dbReference>
<dbReference type="GO" id="GO:0002098">
    <property type="term" value="P:tRNA wobble uridine modification"/>
    <property type="evidence" value="ECO:0007669"/>
    <property type="project" value="InterPro"/>
</dbReference>
<evidence type="ECO:0000313" key="4">
    <source>
        <dbReference type="Proteomes" id="UP001221757"/>
    </source>
</evidence>
<proteinExistence type="inferred from homology"/>
<evidence type="ECO:0008006" key="5">
    <source>
        <dbReference type="Google" id="ProtNLM"/>
    </source>
</evidence>
<evidence type="ECO:0000313" key="3">
    <source>
        <dbReference type="EMBL" id="KAJ7643227.1"/>
    </source>
</evidence>